<organism evidence="1 2">
    <name type="scientific">Clytia hemisphaerica</name>
    <dbReference type="NCBI Taxonomy" id="252671"/>
    <lineage>
        <taxon>Eukaryota</taxon>
        <taxon>Metazoa</taxon>
        <taxon>Cnidaria</taxon>
        <taxon>Hydrozoa</taxon>
        <taxon>Hydroidolina</taxon>
        <taxon>Leptothecata</taxon>
        <taxon>Obeliida</taxon>
        <taxon>Clytiidae</taxon>
        <taxon>Clytia</taxon>
    </lineage>
</organism>
<name>A0A7M6DQ38_9CNID</name>
<protein>
    <submittedName>
        <fullName evidence="1">Uncharacterized protein</fullName>
    </submittedName>
</protein>
<reference evidence="1" key="1">
    <citation type="submission" date="2021-01" db="UniProtKB">
        <authorList>
            <consortium name="EnsemblMetazoa"/>
        </authorList>
    </citation>
    <scope>IDENTIFICATION</scope>
</reference>
<keyword evidence="2" id="KW-1185">Reference proteome</keyword>
<dbReference type="Proteomes" id="UP000594262">
    <property type="component" value="Unplaced"/>
</dbReference>
<dbReference type="AlphaFoldDB" id="A0A7M6DQ38"/>
<sequence>MVWCFRSCRQKFNYIIRTLDDISELLRPIENVIRFHLIPAICDGRQCSDIERKILSFPIKMGGLGIINIEDEAKFQNETSRLATKVLVERIITQSNESIDPSQSKKMLKSLA</sequence>
<evidence type="ECO:0000313" key="2">
    <source>
        <dbReference type="Proteomes" id="UP000594262"/>
    </source>
</evidence>
<proteinExistence type="predicted"/>
<accession>A0A7M6DQ38</accession>
<dbReference type="OrthoDB" id="10214082at2759"/>
<dbReference type="EnsemblMetazoa" id="CLYHEMT021643.1">
    <property type="protein sequence ID" value="CLYHEMP021643.1"/>
    <property type="gene ID" value="CLYHEMG021643"/>
</dbReference>
<evidence type="ECO:0000313" key="1">
    <source>
        <dbReference type="EnsemblMetazoa" id="CLYHEMP021643.1"/>
    </source>
</evidence>